<proteinExistence type="predicted"/>
<feature type="region of interest" description="Disordered" evidence="1">
    <location>
        <begin position="317"/>
        <end position="337"/>
    </location>
</feature>
<protein>
    <submittedName>
        <fullName evidence="2">Uncharacterized protein</fullName>
    </submittedName>
</protein>
<keyword evidence="3" id="KW-1185">Reference proteome</keyword>
<dbReference type="Proteomes" id="UP000800041">
    <property type="component" value="Unassembled WGS sequence"/>
</dbReference>
<reference evidence="2" key="1">
    <citation type="journal article" date="2020" name="Stud. Mycol.">
        <title>101 Dothideomycetes genomes: a test case for predicting lifestyles and emergence of pathogens.</title>
        <authorList>
            <person name="Haridas S."/>
            <person name="Albert R."/>
            <person name="Binder M."/>
            <person name="Bloem J."/>
            <person name="Labutti K."/>
            <person name="Salamov A."/>
            <person name="Andreopoulos B."/>
            <person name="Baker S."/>
            <person name="Barry K."/>
            <person name="Bills G."/>
            <person name="Bluhm B."/>
            <person name="Cannon C."/>
            <person name="Castanera R."/>
            <person name="Culley D."/>
            <person name="Daum C."/>
            <person name="Ezra D."/>
            <person name="Gonzalez J."/>
            <person name="Henrissat B."/>
            <person name="Kuo A."/>
            <person name="Liang C."/>
            <person name="Lipzen A."/>
            <person name="Lutzoni F."/>
            <person name="Magnuson J."/>
            <person name="Mondo S."/>
            <person name="Nolan M."/>
            <person name="Ohm R."/>
            <person name="Pangilinan J."/>
            <person name="Park H.-J."/>
            <person name="Ramirez L."/>
            <person name="Alfaro M."/>
            <person name="Sun H."/>
            <person name="Tritt A."/>
            <person name="Yoshinaga Y."/>
            <person name="Zwiers L.-H."/>
            <person name="Turgeon B."/>
            <person name="Goodwin S."/>
            <person name="Spatafora J."/>
            <person name="Crous P."/>
            <person name="Grigoriev I."/>
        </authorList>
    </citation>
    <scope>NUCLEOTIDE SEQUENCE</scope>
    <source>
        <strain evidence="2">CBS 113979</strain>
    </source>
</reference>
<organism evidence="2 3">
    <name type="scientific">Aulographum hederae CBS 113979</name>
    <dbReference type="NCBI Taxonomy" id="1176131"/>
    <lineage>
        <taxon>Eukaryota</taxon>
        <taxon>Fungi</taxon>
        <taxon>Dikarya</taxon>
        <taxon>Ascomycota</taxon>
        <taxon>Pezizomycotina</taxon>
        <taxon>Dothideomycetes</taxon>
        <taxon>Pleosporomycetidae</taxon>
        <taxon>Aulographales</taxon>
        <taxon>Aulographaceae</taxon>
    </lineage>
</organism>
<gene>
    <name evidence="2" type="ORF">K402DRAFT_11300</name>
</gene>
<evidence type="ECO:0000313" key="2">
    <source>
        <dbReference type="EMBL" id="KAF1992642.1"/>
    </source>
</evidence>
<dbReference type="AlphaFoldDB" id="A0A6G1HHY3"/>
<name>A0A6G1HHY3_9PEZI</name>
<accession>A0A6G1HHY3</accession>
<dbReference type="EMBL" id="ML977137">
    <property type="protein sequence ID" value="KAF1992642.1"/>
    <property type="molecule type" value="Genomic_DNA"/>
</dbReference>
<evidence type="ECO:0000313" key="3">
    <source>
        <dbReference type="Proteomes" id="UP000800041"/>
    </source>
</evidence>
<sequence length="354" mass="40034">MAPKRKLPLLKVDSRLVVKEPPFASPTPTTVTSPLQLQQEILVEELKRLFGFCHDHALSISISLQMHTQGPTTTTPAPSTTDPFSYMRISDGKGGHKEFYMSLAASSSQAATTEDLPDDATIVPEAPEERLIIASASHVPDAVDEAARRLDHQIIRDGLRFRQLCVRAKEAEYHEQQTSPQRHRKEHATTTVRLFDSPLDSPLPAAATDHQREQALSLSRRNLTPGGHKWYQRDSRALRLWREYGHDIRSFHLGFQIALFLSMLLLSIFRENGLGGNEGYWKWWDRLTLGMSAFDVLLLVPIAWLNHRTRRPLFEAKDRGVNGDGGNRNRDEVHPTDNHTTTAHRVFIGMGSQF</sequence>
<evidence type="ECO:0000256" key="1">
    <source>
        <dbReference type="SAM" id="MobiDB-lite"/>
    </source>
</evidence>